<gene>
    <name evidence="2" type="ORF">EZS28_025535</name>
</gene>
<accession>A0A5J4V8V3</accession>
<dbReference type="InterPro" id="IPR043136">
    <property type="entry name" value="B30.2/SPRY_sf"/>
</dbReference>
<proteinExistence type="predicted"/>
<dbReference type="AlphaFoldDB" id="A0A5J4V8V3"/>
<comment type="caution">
    <text evidence="2">The sequence shown here is derived from an EMBL/GenBank/DDBJ whole genome shotgun (WGS) entry which is preliminary data.</text>
</comment>
<feature type="coiled-coil region" evidence="1">
    <location>
        <begin position="2"/>
        <end position="122"/>
    </location>
</feature>
<reference evidence="2 3" key="1">
    <citation type="submission" date="2019-03" db="EMBL/GenBank/DDBJ databases">
        <title>Single cell metagenomics reveals metabolic interactions within the superorganism composed of flagellate Streblomastix strix and complex community of Bacteroidetes bacteria on its surface.</title>
        <authorList>
            <person name="Treitli S.C."/>
            <person name="Kolisko M."/>
            <person name="Husnik F."/>
            <person name="Keeling P."/>
            <person name="Hampl V."/>
        </authorList>
    </citation>
    <scope>NUCLEOTIDE SEQUENCE [LARGE SCALE GENOMIC DNA]</scope>
    <source>
        <strain evidence="2">ST1C</strain>
    </source>
</reference>
<evidence type="ECO:0000256" key="1">
    <source>
        <dbReference type="SAM" id="Coils"/>
    </source>
</evidence>
<dbReference type="EMBL" id="SNRW01008818">
    <property type="protein sequence ID" value="KAA6378937.1"/>
    <property type="molecule type" value="Genomic_DNA"/>
</dbReference>
<keyword evidence="1" id="KW-0175">Coiled coil</keyword>
<evidence type="ECO:0008006" key="4">
    <source>
        <dbReference type="Google" id="ProtNLM"/>
    </source>
</evidence>
<sequence length="310" mass="36334">KAEEYEQDKETTKKEIAKTNEEIKRRKEAEKQLQNIKAENKHFKLENEMIKLEIIRIKQKFGSEKIDEEIQIIEKHELEKEQEIEKLKKNILNIVKENDEQIQNLREEIENEKKKTTIIKETHEILKLDPIIDINNLIPQDIEFSDIDGVMKKLTKKDLQYNVISLTQVMEHDIWSLEAEFNNSQDFVGIGIVRDSCEIQPGVAPWDPQLINYSTKSGWDFCGSIYYNDVDTVGNTGYKDGQIVRAELDFRKQSLLFFVDEIQQPIIITNINDKIFLYQAGSECIIRSLKKLEAPTSEQVEYEKAIQWLA</sequence>
<dbReference type="Gene3D" id="2.60.120.920">
    <property type="match status" value="1"/>
</dbReference>
<organism evidence="2 3">
    <name type="scientific">Streblomastix strix</name>
    <dbReference type="NCBI Taxonomy" id="222440"/>
    <lineage>
        <taxon>Eukaryota</taxon>
        <taxon>Metamonada</taxon>
        <taxon>Preaxostyla</taxon>
        <taxon>Oxymonadida</taxon>
        <taxon>Streblomastigidae</taxon>
        <taxon>Streblomastix</taxon>
    </lineage>
</organism>
<evidence type="ECO:0000313" key="3">
    <source>
        <dbReference type="Proteomes" id="UP000324800"/>
    </source>
</evidence>
<dbReference type="Proteomes" id="UP000324800">
    <property type="component" value="Unassembled WGS sequence"/>
</dbReference>
<name>A0A5J4V8V3_9EUKA</name>
<evidence type="ECO:0000313" key="2">
    <source>
        <dbReference type="EMBL" id="KAA6378937.1"/>
    </source>
</evidence>
<feature type="non-terminal residue" evidence="2">
    <location>
        <position position="1"/>
    </location>
</feature>
<protein>
    <recommendedName>
        <fullName evidence="4">B30.2/SPRY domain-containing protein</fullName>
    </recommendedName>
</protein>